<dbReference type="SUPFAM" id="SSF52172">
    <property type="entry name" value="CheY-like"/>
    <property type="match status" value="1"/>
</dbReference>
<evidence type="ECO:0000256" key="1">
    <source>
        <dbReference type="ARBA" id="ARBA00022679"/>
    </source>
</evidence>
<dbReference type="InterPro" id="IPR011006">
    <property type="entry name" value="CheY-like_superfamily"/>
</dbReference>
<organism evidence="6 7">
    <name type="scientific">Gordonia prachuapensis</name>
    <dbReference type="NCBI Taxonomy" id="3115651"/>
    <lineage>
        <taxon>Bacteria</taxon>
        <taxon>Bacillati</taxon>
        <taxon>Actinomycetota</taxon>
        <taxon>Actinomycetes</taxon>
        <taxon>Mycobacteriales</taxon>
        <taxon>Gordoniaceae</taxon>
        <taxon>Gordonia</taxon>
    </lineage>
</organism>
<evidence type="ECO:0000256" key="2">
    <source>
        <dbReference type="ARBA" id="ARBA00022777"/>
    </source>
</evidence>
<keyword evidence="2" id="KW-0418">Kinase</keyword>
<dbReference type="SUPFAM" id="SSF55781">
    <property type="entry name" value="GAF domain-like"/>
    <property type="match status" value="1"/>
</dbReference>
<evidence type="ECO:0000256" key="3">
    <source>
        <dbReference type="ARBA" id="ARBA00023015"/>
    </source>
</evidence>
<comment type="caution">
    <text evidence="6">The sequence shown here is derived from an EMBL/GenBank/DDBJ whole genome shotgun (WGS) entry which is preliminary data.</text>
</comment>
<evidence type="ECO:0000313" key="7">
    <source>
        <dbReference type="Proteomes" id="UP001335729"/>
    </source>
</evidence>
<dbReference type="Gene3D" id="1.10.10.10">
    <property type="entry name" value="Winged helix-like DNA-binding domain superfamily/Winged helix DNA-binding domain"/>
    <property type="match status" value="1"/>
</dbReference>
<dbReference type="InterPro" id="IPR036388">
    <property type="entry name" value="WH-like_DNA-bd_sf"/>
</dbReference>
<reference evidence="6 7" key="1">
    <citation type="submission" date="2024-01" db="EMBL/GenBank/DDBJ databases">
        <title>Draft genome sequence of Gordonia sp. PKS22-38.</title>
        <authorList>
            <person name="Suphannarot A."/>
            <person name="Mingma R."/>
        </authorList>
    </citation>
    <scope>NUCLEOTIDE SEQUENCE [LARGE SCALE GENOMIC DNA]</scope>
    <source>
        <strain evidence="6 7">PKS22-38</strain>
    </source>
</reference>
<evidence type="ECO:0000313" key="6">
    <source>
        <dbReference type="EMBL" id="MEE4023812.1"/>
    </source>
</evidence>
<dbReference type="Pfam" id="PF03861">
    <property type="entry name" value="ANTAR"/>
    <property type="match status" value="1"/>
</dbReference>
<keyword evidence="1" id="KW-0808">Transferase</keyword>
<protein>
    <submittedName>
        <fullName evidence="6">GAF and ANTAR domain-containing protein</fullName>
    </submittedName>
</protein>
<sequence length="244" mass="27028">MNSDSVDPARLQLQIADLMQRVQRYADTDVPLALDEITTGAARLIPGAQYAAVTVTTDKGTVDTAASTHRYPAILDDVQHNRQEGPCLQAAADQEPIRIDDLERESRWPRYREGALKRTPIRAIMAFPLVSSTHILGTLNVYSDTPDAYDDEAFDIAQAYATHATLAWDALRRKEQFATALATRDIIGQAKGIIMERYRCDADHAFGLLTKLSQETNRPLRDVARQLVDADRPIPDVDDAGANV</sequence>
<keyword evidence="7" id="KW-1185">Reference proteome</keyword>
<dbReference type="PROSITE" id="PS50921">
    <property type="entry name" value="ANTAR"/>
    <property type="match status" value="1"/>
</dbReference>
<accession>A0ABU7MU53</accession>
<proteinExistence type="predicted"/>
<dbReference type="SMART" id="SM01012">
    <property type="entry name" value="ANTAR"/>
    <property type="match status" value="1"/>
</dbReference>
<dbReference type="InterPro" id="IPR012074">
    <property type="entry name" value="GAF_ANTAR"/>
</dbReference>
<dbReference type="EMBL" id="JAZDUE010000009">
    <property type="protein sequence ID" value="MEE4023812.1"/>
    <property type="molecule type" value="Genomic_DNA"/>
</dbReference>
<dbReference type="InterPro" id="IPR005561">
    <property type="entry name" value="ANTAR"/>
</dbReference>
<dbReference type="InterPro" id="IPR029016">
    <property type="entry name" value="GAF-like_dom_sf"/>
</dbReference>
<keyword evidence="3" id="KW-0805">Transcription regulation</keyword>
<dbReference type="Proteomes" id="UP001335729">
    <property type="component" value="Unassembled WGS sequence"/>
</dbReference>
<dbReference type="InterPro" id="IPR003018">
    <property type="entry name" value="GAF"/>
</dbReference>
<keyword evidence="4" id="KW-0804">Transcription</keyword>
<dbReference type="PIRSF" id="PIRSF036625">
    <property type="entry name" value="GAF_ANTAR"/>
    <property type="match status" value="1"/>
</dbReference>
<name>A0ABU7MU53_9ACTN</name>
<evidence type="ECO:0000259" key="5">
    <source>
        <dbReference type="PROSITE" id="PS50921"/>
    </source>
</evidence>
<feature type="domain" description="ANTAR" evidence="5">
    <location>
        <begin position="167"/>
        <end position="228"/>
    </location>
</feature>
<evidence type="ECO:0000256" key="4">
    <source>
        <dbReference type="ARBA" id="ARBA00023163"/>
    </source>
</evidence>
<dbReference type="Pfam" id="PF13185">
    <property type="entry name" value="GAF_2"/>
    <property type="match status" value="1"/>
</dbReference>
<gene>
    <name evidence="6" type="ORF">V1Y59_12045</name>
</gene>
<dbReference type="SMART" id="SM00065">
    <property type="entry name" value="GAF"/>
    <property type="match status" value="1"/>
</dbReference>
<dbReference type="Gene3D" id="3.30.450.40">
    <property type="match status" value="1"/>
</dbReference>
<dbReference type="RefSeq" id="WP_330505201.1">
    <property type="nucleotide sequence ID" value="NZ_JAZDUE010000009.1"/>
</dbReference>